<evidence type="ECO:0000313" key="2">
    <source>
        <dbReference type="EMBL" id="MFC4716530.1"/>
    </source>
</evidence>
<dbReference type="RefSeq" id="WP_141392868.1">
    <property type="nucleotide sequence ID" value="NZ_BAAAVQ010000047.1"/>
</dbReference>
<evidence type="ECO:0000256" key="1">
    <source>
        <dbReference type="SAM" id="MobiDB-lite"/>
    </source>
</evidence>
<comment type="caution">
    <text evidence="2">The sequence shown here is derived from an EMBL/GenBank/DDBJ whole genome shotgun (WGS) entry which is preliminary data.</text>
</comment>
<protein>
    <submittedName>
        <fullName evidence="2">Uncharacterized protein</fullName>
    </submittedName>
</protein>
<dbReference type="EMBL" id="JBHSHE010000042">
    <property type="protein sequence ID" value="MFC4716530.1"/>
    <property type="molecule type" value="Genomic_DNA"/>
</dbReference>
<gene>
    <name evidence="2" type="ORF">ACFO7V_10310</name>
</gene>
<evidence type="ECO:0000313" key="3">
    <source>
        <dbReference type="Proteomes" id="UP001595884"/>
    </source>
</evidence>
<accession>A0ABV9MLR8</accession>
<dbReference type="Proteomes" id="UP001595884">
    <property type="component" value="Unassembled WGS sequence"/>
</dbReference>
<proteinExistence type="predicted"/>
<keyword evidence="3" id="KW-1185">Reference proteome</keyword>
<organism evidence="2 3">
    <name type="scientific">Glutamicibacter bergerei</name>
    <dbReference type="NCBI Taxonomy" id="256702"/>
    <lineage>
        <taxon>Bacteria</taxon>
        <taxon>Bacillati</taxon>
        <taxon>Actinomycetota</taxon>
        <taxon>Actinomycetes</taxon>
        <taxon>Micrococcales</taxon>
        <taxon>Micrococcaceae</taxon>
        <taxon>Glutamicibacter</taxon>
    </lineage>
</organism>
<sequence length="99" mass="11027">MSDVVPGFVPRMLVDPNIGLFRADEQVFTAMLDGWQAQLLARGLTTQTIKQRNHHRTPRCGLSRSLRPIHRSTPNLTNNIPKRPGKPPIPASRITAHAS</sequence>
<reference evidence="3" key="1">
    <citation type="journal article" date="2019" name="Int. J. Syst. Evol. Microbiol.">
        <title>The Global Catalogue of Microorganisms (GCM) 10K type strain sequencing project: providing services to taxonomists for standard genome sequencing and annotation.</title>
        <authorList>
            <consortium name="The Broad Institute Genomics Platform"/>
            <consortium name="The Broad Institute Genome Sequencing Center for Infectious Disease"/>
            <person name="Wu L."/>
            <person name="Ma J."/>
        </authorList>
    </citation>
    <scope>NUCLEOTIDE SEQUENCE [LARGE SCALE GENOMIC DNA]</scope>
    <source>
        <strain evidence="3">CGMCC 1.12849</strain>
    </source>
</reference>
<name>A0ABV9MLR8_9MICC</name>
<feature type="region of interest" description="Disordered" evidence="1">
    <location>
        <begin position="50"/>
        <end position="99"/>
    </location>
</feature>